<dbReference type="InterPro" id="IPR050428">
    <property type="entry name" value="TCS_sensor_his_kinase"/>
</dbReference>
<comment type="catalytic activity">
    <reaction evidence="1">
        <text>ATP + protein L-histidine = ADP + protein N-phospho-L-histidine.</text>
        <dbReference type="EC" id="2.7.13.3"/>
    </reaction>
</comment>
<name>A0ABT8D302_9RHOB</name>
<keyword evidence="10" id="KW-1185">Reference proteome</keyword>
<dbReference type="Proteomes" id="UP001243846">
    <property type="component" value="Unassembled WGS sequence"/>
</dbReference>
<keyword evidence="5" id="KW-0812">Transmembrane</keyword>
<dbReference type="RefSeq" id="WP_377786003.1">
    <property type="nucleotide sequence ID" value="NZ_JBHUOC010000001.1"/>
</dbReference>
<feature type="domain" description="Histidine kinase" evidence="8">
    <location>
        <begin position="46"/>
        <end position="194"/>
    </location>
</feature>
<proteinExistence type="predicted"/>
<keyword evidence="9" id="KW-0547">Nucleotide-binding</keyword>
<keyword evidence="7" id="KW-0472">Membrane</keyword>
<dbReference type="PROSITE" id="PS50109">
    <property type="entry name" value="HIS_KIN"/>
    <property type="match status" value="1"/>
</dbReference>
<sequence length="194" mass="20713">MAALANGLPPDHPGQALIARMDRQIGWHLRRARSSATPRLLGHRTPVAEVVADILMVLRRPLEDAGVTTEIDCPPDLVFAGERQDLEEMIGNLTENAAKWTRSRLRISARALPPSDKDRPEAEVQILIEDDGPGMSDTDHALALTRGRRLDELGPPGAGLGLAIVADLVALHGGSLSLDRSDLGGLKAALTLPA</sequence>
<keyword evidence="6" id="KW-0418">Kinase</keyword>
<keyword evidence="3" id="KW-0597">Phosphoprotein</keyword>
<dbReference type="SUPFAM" id="SSF55874">
    <property type="entry name" value="ATPase domain of HSP90 chaperone/DNA topoisomerase II/histidine kinase"/>
    <property type="match status" value="1"/>
</dbReference>
<evidence type="ECO:0000313" key="10">
    <source>
        <dbReference type="Proteomes" id="UP001243846"/>
    </source>
</evidence>
<accession>A0ABT8D302</accession>
<dbReference type="EC" id="2.7.13.3" evidence="2"/>
<evidence type="ECO:0000256" key="3">
    <source>
        <dbReference type="ARBA" id="ARBA00022553"/>
    </source>
</evidence>
<comment type="caution">
    <text evidence="9">The sequence shown here is derived from an EMBL/GenBank/DDBJ whole genome shotgun (WGS) entry which is preliminary data.</text>
</comment>
<gene>
    <name evidence="9" type="ORF">QWZ10_03565</name>
</gene>
<dbReference type="PANTHER" id="PTHR45436">
    <property type="entry name" value="SENSOR HISTIDINE KINASE YKOH"/>
    <property type="match status" value="1"/>
</dbReference>
<reference evidence="10" key="1">
    <citation type="journal article" date="2019" name="Int. J. Syst. Evol. Microbiol.">
        <title>The Global Catalogue of Microorganisms (GCM) 10K type strain sequencing project: providing services to taxonomists for standard genome sequencing and annotation.</title>
        <authorList>
            <consortium name="The Broad Institute Genomics Platform"/>
            <consortium name="The Broad Institute Genome Sequencing Center for Infectious Disease"/>
            <person name="Wu L."/>
            <person name="Ma J."/>
        </authorList>
    </citation>
    <scope>NUCLEOTIDE SEQUENCE [LARGE SCALE GENOMIC DNA]</scope>
    <source>
        <strain evidence="10">CECT 8482</strain>
    </source>
</reference>
<evidence type="ECO:0000256" key="2">
    <source>
        <dbReference type="ARBA" id="ARBA00012438"/>
    </source>
</evidence>
<dbReference type="SMART" id="SM00387">
    <property type="entry name" value="HATPase_c"/>
    <property type="match status" value="1"/>
</dbReference>
<dbReference type="EMBL" id="JAUFRC010000001">
    <property type="protein sequence ID" value="MDN3711125.1"/>
    <property type="molecule type" value="Genomic_DNA"/>
</dbReference>
<dbReference type="Gene3D" id="3.30.565.10">
    <property type="entry name" value="Histidine kinase-like ATPase, C-terminal domain"/>
    <property type="match status" value="1"/>
</dbReference>
<dbReference type="InterPro" id="IPR003594">
    <property type="entry name" value="HATPase_dom"/>
</dbReference>
<keyword evidence="9" id="KW-0067">ATP-binding</keyword>
<protein>
    <recommendedName>
        <fullName evidence="2">histidine kinase</fullName>
        <ecNumber evidence="2">2.7.13.3</ecNumber>
    </recommendedName>
</protein>
<dbReference type="GO" id="GO:0005524">
    <property type="term" value="F:ATP binding"/>
    <property type="evidence" value="ECO:0007669"/>
    <property type="project" value="UniProtKB-KW"/>
</dbReference>
<evidence type="ECO:0000313" key="9">
    <source>
        <dbReference type="EMBL" id="MDN3711125.1"/>
    </source>
</evidence>
<keyword evidence="7" id="KW-1133">Transmembrane helix</keyword>
<evidence type="ECO:0000256" key="6">
    <source>
        <dbReference type="ARBA" id="ARBA00022777"/>
    </source>
</evidence>
<organism evidence="9 10">
    <name type="scientific">Paracoccus cavernae</name>
    <dbReference type="NCBI Taxonomy" id="1571207"/>
    <lineage>
        <taxon>Bacteria</taxon>
        <taxon>Pseudomonadati</taxon>
        <taxon>Pseudomonadota</taxon>
        <taxon>Alphaproteobacteria</taxon>
        <taxon>Rhodobacterales</taxon>
        <taxon>Paracoccaceae</taxon>
        <taxon>Paracoccus</taxon>
    </lineage>
</organism>
<dbReference type="Pfam" id="PF02518">
    <property type="entry name" value="HATPase_c"/>
    <property type="match status" value="1"/>
</dbReference>
<keyword evidence="4" id="KW-0808">Transferase</keyword>
<evidence type="ECO:0000256" key="1">
    <source>
        <dbReference type="ARBA" id="ARBA00000085"/>
    </source>
</evidence>
<dbReference type="InterPro" id="IPR036890">
    <property type="entry name" value="HATPase_C_sf"/>
</dbReference>
<dbReference type="InterPro" id="IPR005467">
    <property type="entry name" value="His_kinase_dom"/>
</dbReference>
<evidence type="ECO:0000259" key="8">
    <source>
        <dbReference type="PROSITE" id="PS50109"/>
    </source>
</evidence>
<evidence type="ECO:0000256" key="5">
    <source>
        <dbReference type="ARBA" id="ARBA00022692"/>
    </source>
</evidence>
<evidence type="ECO:0000256" key="4">
    <source>
        <dbReference type="ARBA" id="ARBA00022679"/>
    </source>
</evidence>
<dbReference type="PANTHER" id="PTHR45436:SF5">
    <property type="entry name" value="SENSOR HISTIDINE KINASE TRCS"/>
    <property type="match status" value="1"/>
</dbReference>
<evidence type="ECO:0000256" key="7">
    <source>
        <dbReference type="ARBA" id="ARBA00022989"/>
    </source>
</evidence>